<dbReference type="AlphaFoldDB" id="A0A3M7LB01"/>
<dbReference type="Proteomes" id="UP000267524">
    <property type="component" value="Unassembled WGS sequence"/>
</dbReference>
<accession>A0A3M7LB01</accession>
<evidence type="ECO:0000313" key="2">
    <source>
        <dbReference type="Proteomes" id="UP000267524"/>
    </source>
</evidence>
<gene>
    <name evidence="1" type="ORF">D1632_06125</name>
</gene>
<proteinExistence type="predicted"/>
<evidence type="ECO:0000313" key="1">
    <source>
        <dbReference type="EMBL" id="RMZ59224.1"/>
    </source>
</evidence>
<name>A0A3M7LB01_9FLAO</name>
<protein>
    <submittedName>
        <fullName evidence="1">Uncharacterized protein</fullName>
    </submittedName>
</protein>
<keyword evidence="2" id="KW-1185">Reference proteome</keyword>
<dbReference type="EMBL" id="QWIV01000013">
    <property type="protein sequence ID" value="RMZ59224.1"/>
    <property type="molecule type" value="Genomic_DNA"/>
</dbReference>
<comment type="caution">
    <text evidence="1">The sequence shown here is derived from an EMBL/GenBank/DDBJ whole genome shotgun (WGS) entry which is preliminary data.</text>
</comment>
<sequence>MSAFFKKSILFLKTKKNKIPNDYLLLTYFIETPEIQYPMYLGYKTLQGNFFLVYIQSFILLNACLN</sequence>
<reference evidence="1 2" key="1">
    <citation type="submission" date="2018-08" db="EMBL/GenBank/DDBJ databases">
        <title>Chryseobacterium nematophagum: a novel matrix digesting pathogen of nematodes.</title>
        <authorList>
            <person name="Page A."/>
            <person name="Roberts M."/>
            <person name="Felix M.-A."/>
            <person name="Weir W."/>
        </authorList>
    </citation>
    <scope>NUCLEOTIDE SEQUENCE [LARGE SCALE GENOMIC DNA]</scope>
    <source>
        <strain evidence="1 2">JUb275</strain>
    </source>
</reference>
<organism evidence="1 2">
    <name type="scientific">Chryseobacterium nematophagum</name>
    <dbReference type="NCBI Taxonomy" id="2305228"/>
    <lineage>
        <taxon>Bacteria</taxon>
        <taxon>Pseudomonadati</taxon>
        <taxon>Bacteroidota</taxon>
        <taxon>Flavobacteriia</taxon>
        <taxon>Flavobacteriales</taxon>
        <taxon>Weeksellaceae</taxon>
        <taxon>Chryseobacterium group</taxon>
        <taxon>Chryseobacterium</taxon>
    </lineage>
</organism>